<keyword evidence="2 6" id="KW-0812">Transmembrane</keyword>
<comment type="subcellular location">
    <subcellularLocation>
        <location evidence="1">Membrane</location>
        <topology evidence="1">Multi-pass membrane protein</topology>
    </subcellularLocation>
</comment>
<dbReference type="EMBL" id="JAUHJR010000005">
    <property type="protein sequence ID" value="MDN4162226.1"/>
    <property type="molecule type" value="Genomic_DNA"/>
</dbReference>
<evidence type="ECO:0000256" key="1">
    <source>
        <dbReference type="ARBA" id="ARBA00004141"/>
    </source>
</evidence>
<evidence type="ECO:0000256" key="2">
    <source>
        <dbReference type="ARBA" id="ARBA00022692"/>
    </source>
</evidence>
<feature type="transmembrane region" description="Helical" evidence="6">
    <location>
        <begin position="80"/>
        <end position="98"/>
    </location>
</feature>
<keyword evidence="3 6" id="KW-1133">Transmembrane helix</keyword>
<feature type="transmembrane region" description="Helical" evidence="6">
    <location>
        <begin position="48"/>
        <end position="68"/>
    </location>
</feature>
<name>A0ABT8EVM2_9ACTN</name>
<dbReference type="RefSeq" id="WP_300961396.1">
    <property type="nucleotide sequence ID" value="NZ_JAUHJR010000005.1"/>
</dbReference>
<sequence length="417" mass="41801">MLPTAPPTVLPTRARAATAAAFATQGLVFISLTTRLPDFSDKWGLSEVALSGLLLVLVLVAGAGSVVAEKVAARRDSATLLRAGLLVMACGLPTLVLAGSQAVFVAGIVGYGFALGLVDAATNMQGVAVEHRYGRPLLPSLHGFWTLGGLVGAAVTLATATLPLGATAALAVVPVVVAAAPYLPRVHTPPDPDAVLEEAAVPWRPIVLVGAAMVVFYMVDSASAAWGPLYLEDVVAAPERLVALATFPYLLASLVVRLAGDRLVTAYGAVLVLRVGAVVAAVALAVVVAAPTWPVAVLGFTVLGAGVAVIAPLSFSAAGRIAGGDQARVDAVVARFNQFNYAGALLGSVLTGLAGAGSLRVGFAVPMVLVLALVPLARTFAAVSGPAPGATAPPPSAGGSVSSPAGAAHRRRSRPGR</sequence>
<organism evidence="7 8">
    <name type="scientific">Nocardioides abyssi</name>
    <dbReference type="NCBI Taxonomy" id="3058370"/>
    <lineage>
        <taxon>Bacteria</taxon>
        <taxon>Bacillati</taxon>
        <taxon>Actinomycetota</taxon>
        <taxon>Actinomycetes</taxon>
        <taxon>Propionibacteriales</taxon>
        <taxon>Nocardioidaceae</taxon>
        <taxon>Nocardioides</taxon>
    </lineage>
</organism>
<feature type="transmembrane region" description="Helical" evidence="6">
    <location>
        <begin position="241"/>
        <end position="259"/>
    </location>
</feature>
<dbReference type="PANTHER" id="PTHR23514:SF13">
    <property type="entry name" value="INNER MEMBRANE PROTEIN YBJJ"/>
    <property type="match status" value="1"/>
</dbReference>
<feature type="transmembrane region" description="Helical" evidence="6">
    <location>
        <begin position="271"/>
        <end position="290"/>
    </location>
</feature>
<dbReference type="InterPro" id="IPR036259">
    <property type="entry name" value="MFS_trans_sf"/>
</dbReference>
<gene>
    <name evidence="7" type="ORF">QWY29_12750</name>
</gene>
<protein>
    <submittedName>
        <fullName evidence="7">MFS transporter</fullName>
    </submittedName>
</protein>
<feature type="transmembrane region" description="Helical" evidence="6">
    <location>
        <begin position="104"/>
        <end position="122"/>
    </location>
</feature>
<feature type="compositionally biased region" description="Low complexity" evidence="5">
    <location>
        <begin position="397"/>
        <end position="407"/>
    </location>
</feature>
<keyword evidence="4 6" id="KW-0472">Membrane</keyword>
<feature type="transmembrane region" description="Helical" evidence="6">
    <location>
        <begin position="166"/>
        <end position="184"/>
    </location>
</feature>
<dbReference type="Gene3D" id="1.20.1250.20">
    <property type="entry name" value="MFS general substrate transporter like domains"/>
    <property type="match status" value="2"/>
</dbReference>
<keyword evidence="8" id="KW-1185">Reference proteome</keyword>
<dbReference type="SUPFAM" id="SSF103473">
    <property type="entry name" value="MFS general substrate transporter"/>
    <property type="match status" value="1"/>
</dbReference>
<dbReference type="InterPro" id="IPR051788">
    <property type="entry name" value="MFS_Transporter"/>
</dbReference>
<comment type="caution">
    <text evidence="7">The sequence shown here is derived from an EMBL/GenBank/DDBJ whole genome shotgun (WGS) entry which is preliminary data.</text>
</comment>
<evidence type="ECO:0000313" key="8">
    <source>
        <dbReference type="Proteomes" id="UP001168537"/>
    </source>
</evidence>
<feature type="region of interest" description="Disordered" evidence="5">
    <location>
        <begin position="386"/>
        <end position="417"/>
    </location>
</feature>
<evidence type="ECO:0000256" key="6">
    <source>
        <dbReference type="SAM" id="Phobius"/>
    </source>
</evidence>
<feature type="transmembrane region" description="Helical" evidence="6">
    <location>
        <begin position="143"/>
        <end position="160"/>
    </location>
</feature>
<feature type="compositionally biased region" description="Basic residues" evidence="5">
    <location>
        <begin position="408"/>
        <end position="417"/>
    </location>
</feature>
<evidence type="ECO:0000256" key="4">
    <source>
        <dbReference type="ARBA" id="ARBA00023136"/>
    </source>
</evidence>
<feature type="transmembrane region" description="Helical" evidence="6">
    <location>
        <begin position="205"/>
        <end position="229"/>
    </location>
</feature>
<feature type="transmembrane region" description="Helical" evidence="6">
    <location>
        <begin position="339"/>
        <end position="357"/>
    </location>
</feature>
<dbReference type="Proteomes" id="UP001168537">
    <property type="component" value="Unassembled WGS sequence"/>
</dbReference>
<evidence type="ECO:0000256" key="3">
    <source>
        <dbReference type="ARBA" id="ARBA00022989"/>
    </source>
</evidence>
<evidence type="ECO:0000256" key="5">
    <source>
        <dbReference type="SAM" id="MobiDB-lite"/>
    </source>
</evidence>
<dbReference type="PANTHER" id="PTHR23514">
    <property type="entry name" value="BYPASS OF STOP CODON PROTEIN 6"/>
    <property type="match status" value="1"/>
</dbReference>
<feature type="transmembrane region" description="Helical" evidence="6">
    <location>
        <begin position="296"/>
        <end position="318"/>
    </location>
</feature>
<accession>A0ABT8EVM2</accession>
<reference evidence="7" key="1">
    <citation type="submission" date="2023-06" db="EMBL/GenBank/DDBJ databases">
        <title>Draft genome sequence of Nocardioides sp. SOB72.</title>
        <authorList>
            <person name="Zhang G."/>
        </authorList>
    </citation>
    <scope>NUCLEOTIDE SEQUENCE</scope>
    <source>
        <strain evidence="7">SOB72</strain>
    </source>
</reference>
<evidence type="ECO:0000313" key="7">
    <source>
        <dbReference type="EMBL" id="MDN4162226.1"/>
    </source>
</evidence>
<proteinExistence type="predicted"/>